<dbReference type="SUPFAM" id="SSF53474">
    <property type="entry name" value="alpha/beta-Hydrolases"/>
    <property type="match status" value="1"/>
</dbReference>
<evidence type="ECO:0000256" key="1">
    <source>
        <dbReference type="ARBA" id="ARBA00022801"/>
    </source>
</evidence>
<organism evidence="3 4">
    <name type="scientific">Mesorhizobium argentiipisi</name>
    <dbReference type="NCBI Taxonomy" id="3015175"/>
    <lineage>
        <taxon>Bacteria</taxon>
        <taxon>Pseudomonadati</taxon>
        <taxon>Pseudomonadota</taxon>
        <taxon>Alphaproteobacteria</taxon>
        <taxon>Hyphomicrobiales</taxon>
        <taxon>Phyllobacteriaceae</taxon>
        <taxon>Mesorhizobium</taxon>
    </lineage>
</organism>
<evidence type="ECO:0000313" key="3">
    <source>
        <dbReference type="EMBL" id="MEI9405018.1"/>
    </source>
</evidence>
<dbReference type="InterPro" id="IPR029058">
    <property type="entry name" value="AB_hydrolase_fold"/>
</dbReference>
<dbReference type="InterPro" id="IPR000073">
    <property type="entry name" value="AB_hydrolase_1"/>
</dbReference>
<dbReference type="Gene3D" id="3.40.50.1820">
    <property type="entry name" value="alpha/beta hydrolase"/>
    <property type="match status" value="1"/>
</dbReference>
<dbReference type="PANTHER" id="PTHR43329">
    <property type="entry name" value="EPOXIDE HYDROLASE"/>
    <property type="match status" value="1"/>
</dbReference>
<dbReference type="EMBL" id="JAPYKO010000018">
    <property type="protein sequence ID" value="MEI9405018.1"/>
    <property type="molecule type" value="Genomic_DNA"/>
</dbReference>
<sequence length="285" mass="31564">MTPKTGFETRFASNRNVKLHYVAAGSGPPLLFLHGFPDHSLGWRRQMEALCGSFRVLAPDLRGFGRSDAPRGHAHYTLLPHLVEDVLSVLVAEQLSQASIVGHDWGGTIAWWLAMRVPQVVRHLVVLSTPHPRNYLRAIADPTNARYFAYMRLFQEAGASAMPAPEKLAEWVDDEADRQALAESLRLSDPEAMLGYYRANIPLGRVPDIGQLPLVKAPTLVMFGAHDPYVPTNAYDGTFREVDNVTSFVVIPDAGHFIHHQAAGLVSREIEAWVSRPPSSFRSLG</sequence>
<feature type="domain" description="AB hydrolase-1" evidence="2">
    <location>
        <begin position="28"/>
        <end position="261"/>
    </location>
</feature>
<protein>
    <submittedName>
        <fullName evidence="3">Alpha/beta hydrolase</fullName>
    </submittedName>
</protein>
<evidence type="ECO:0000259" key="2">
    <source>
        <dbReference type="Pfam" id="PF00561"/>
    </source>
</evidence>
<dbReference type="PRINTS" id="PR00111">
    <property type="entry name" value="ABHYDROLASE"/>
</dbReference>
<proteinExistence type="predicted"/>
<gene>
    <name evidence="3" type="ORF">O7A05_23055</name>
</gene>
<dbReference type="PRINTS" id="PR00412">
    <property type="entry name" value="EPOXHYDRLASE"/>
</dbReference>
<keyword evidence="4" id="KW-1185">Reference proteome</keyword>
<dbReference type="Proteomes" id="UP001366503">
    <property type="component" value="Unassembled WGS sequence"/>
</dbReference>
<comment type="caution">
    <text evidence="3">The sequence shown here is derived from an EMBL/GenBank/DDBJ whole genome shotgun (WGS) entry which is preliminary data.</text>
</comment>
<dbReference type="GO" id="GO:0016787">
    <property type="term" value="F:hydrolase activity"/>
    <property type="evidence" value="ECO:0007669"/>
    <property type="project" value="UniProtKB-KW"/>
</dbReference>
<dbReference type="RefSeq" id="WP_337095243.1">
    <property type="nucleotide sequence ID" value="NZ_JAPYKO010000018.1"/>
</dbReference>
<dbReference type="InterPro" id="IPR000639">
    <property type="entry name" value="Epox_hydrolase-like"/>
</dbReference>
<accession>A0ABU8KJ50</accession>
<name>A0ABU8KJ50_9HYPH</name>
<dbReference type="Pfam" id="PF00561">
    <property type="entry name" value="Abhydrolase_1"/>
    <property type="match status" value="1"/>
</dbReference>
<reference evidence="3 4" key="1">
    <citation type="submission" date="2022-12" db="EMBL/GenBank/DDBJ databases">
        <authorList>
            <person name="Muema E."/>
        </authorList>
    </citation>
    <scope>NUCLEOTIDE SEQUENCE [LARGE SCALE GENOMIC DNA]</scope>
    <source>
        <strain evidence="4">1330</strain>
    </source>
</reference>
<evidence type="ECO:0000313" key="4">
    <source>
        <dbReference type="Proteomes" id="UP001366503"/>
    </source>
</evidence>
<keyword evidence="1 3" id="KW-0378">Hydrolase</keyword>